<sequence length="127" mass="14231">MVFTINLLTWLFHVSTKARPARYLKPNFALAPPRMALPREHKSPTSSALKAQSALTPPRVALPRVNTSPILIGKLLTWLFHVEYKPDHARHLKPNFALAPPRMALPHGNISPTSSALKHNSHWQLLA</sequence>
<dbReference type="AlphaFoldDB" id="A0A2Z7D7F5"/>
<keyword evidence="2" id="KW-0418">Kinase</keyword>
<keyword evidence="2" id="KW-0675">Receptor</keyword>
<evidence type="ECO:0000313" key="2">
    <source>
        <dbReference type="EMBL" id="KZV54489.1"/>
    </source>
</evidence>
<keyword evidence="3" id="KW-1185">Reference proteome</keyword>
<dbReference type="GO" id="GO:0016301">
    <property type="term" value="F:kinase activity"/>
    <property type="evidence" value="ECO:0007669"/>
    <property type="project" value="UniProtKB-KW"/>
</dbReference>
<protein>
    <submittedName>
        <fullName evidence="2">Putative receptor-like protein kinase</fullName>
    </submittedName>
</protein>
<dbReference type="Proteomes" id="UP000250235">
    <property type="component" value="Unassembled WGS sequence"/>
</dbReference>
<accession>A0A2Z7D7F5</accession>
<feature type="chain" id="PRO_5016321491" evidence="1">
    <location>
        <begin position="19"/>
        <end position="127"/>
    </location>
</feature>
<dbReference type="EMBL" id="KQ989520">
    <property type="protein sequence ID" value="KZV54489.1"/>
    <property type="molecule type" value="Genomic_DNA"/>
</dbReference>
<feature type="signal peptide" evidence="1">
    <location>
        <begin position="1"/>
        <end position="18"/>
    </location>
</feature>
<proteinExistence type="predicted"/>
<gene>
    <name evidence="2" type="ORF">F511_27157</name>
</gene>
<keyword evidence="1" id="KW-0732">Signal</keyword>
<evidence type="ECO:0000313" key="3">
    <source>
        <dbReference type="Proteomes" id="UP000250235"/>
    </source>
</evidence>
<organism evidence="2 3">
    <name type="scientific">Dorcoceras hygrometricum</name>
    <dbReference type="NCBI Taxonomy" id="472368"/>
    <lineage>
        <taxon>Eukaryota</taxon>
        <taxon>Viridiplantae</taxon>
        <taxon>Streptophyta</taxon>
        <taxon>Embryophyta</taxon>
        <taxon>Tracheophyta</taxon>
        <taxon>Spermatophyta</taxon>
        <taxon>Magnoliopsida</taxon>
        <taxon>eudicotyledons</taxon>
        <taxon>Gunneridae</taxon>
        <taxon>Pentapetalae</taxon>
        <taxon>asterids</taxon>
        <taxon>lamiids</taxon>
        <taxon>Lamiales</taxon>
        <taxon>Gesneriaceae</taxon>
        <taxon>Didymocarpoideae</taxon>
        <taxon>Trichosporeae</taxon>
        <taxon>Loxocarpinae</taxon>
        <taxon>Dorcoceras</taxon>
    </lineage>
</organism>
<reference evidence="2 3" key="1">
    <citation type="journal article" date="2015" name="Proc. Natl. Acad. Sci. U.S.A.">
        <title>The resurrection genome of Boea hygrometrica: A blueprint for survival of dehydration.</title>
        <authorList>
            <person name="Xiao L."/>
            <person name="Yang G."/>
            <person name="Zhang L."/>
            <person name="Yang X."/>
            <person name="Zhao S."/>
            <person name="Ji Z."/>
            <person name="Zhou Q."/>
            <person name="Hu M."/>
            <person name="Wang Y."/>
            <person name="Chen M."/>
            <person name="Xu Y."/>
            <person name="Jin H."/>
            <person name="Xiao X."/>
            <person name="Hu G."/>
            <person name="Bao F."/>
            <person name="Hu Y."/>
            <person name="Wan P."/>
            <person name="Li L."/>
            <person name="Deng X."/>
            <person name="Kuang T."/>
            <person name="Xiang C."/>
            <person name="Zhu J.K."/>
            <person name="Oliver M.J."/>
            <person name="He Y."/>
        </authorList>
    </citation>
    <scope>NUCLEOTIDE SEQUENCE [LARGE SCALE GENOMIC DNA]</scope>
    <source>
        <strain evidence="3">cv. XS01</strain>
    </source>
</reference>
<keyword evidence="2" id="KW-0808">Transferase</keyword>
<evidence type="ECO:0000256" key="1">
    <source>
        <dbReference type="SAM" id="SignalP"/>
    </source>
</evidence>
<name>A0A2Z7D7F5_9LAMI</name>